<evidence type="ECO:0000313" key="2">
    <source>
        <dbReference type="EMBL" id="ROP36450.1"/>
    </source>
</evidence>
<name>A0A3N1H1Q9_9PSEU</name>
<proteinExistence type="predicted"/>
<dbReference type="Proteomes" id="UP000268727">
    <property type="component" value="Unassembled WGS sequence"/>
</dbReference>
<feature type="compositionally biased region" description="Basic and acidic residues" evidence="1">
    <location>
        <begin position="58"/>
        <end position="76"/>
    </location>
</feature>
<protein>
    <recommendedName>
        <fullName evidence="4">DUF5709 domain-containing protein</fullName>
    </recommendedName>
</protein>
<dbReference type="AlphaFoldDB" id="A0A3N1H1Q9"/>
<dbReference type="EMBL" id="RJKM01000001">
    <property type="protein sequence ID" value="ROP36450.1"/>
    <property type="molecule type" value="Genomic_DNA"/>
</dbReference>
<dbReference type="OrthoDB" id="3695714at2"/>
<sequence length="76" mass="8276">MSEQQEAMEPRWGEGAGREPLHDPETAGPQYTAPDDDGDFVDEEQTSIAAEAGSDYLRGPEDAAMHIVDEDGRPTE</sequence>
<evidence type="ECO:0000256" key="1">
    <source>
        <dbReference type="SAM" id="MobiDB-lite"/>
    </source>
</evidence>
<keyword evidence="3" id="KW-1185">Reference proteome</keyword>
<feature type="region of interest" description="Disordered" evidence="1">
    <location>
        <begin position="1"/>
        <end position="76"/>
    </location>
</feature>
<comment type="caution">
    <text evidence="2">The sequence shown here is derived from an EMBL/GenBank/DDBJ whole genome shotgun (WGS) entry which is preliminary data.</text>
</comment>
<evidence type="ECO:0000313" key="3">
    <source>
        <dbReference type="Proteomes" id="UP000268727"/>
    </source>
</evidence>
<accession>A0A3N1H1Q9</accession>
<gene>
    <name evidence="2" type="ORF">EDD40_1720</name>
</gene>
<feature type="compositionally biased region" description="Basic and acidic residues" evidence="1">
    <location>
        <begin position="8"/>
        <end position="25"/>
    </location>
</feature>
<evidence type="ECO:0008006" key="4">
    <source>
        <dbReference type="Google" id="ProtNLM"/>
    </source>
</evidence>
<feature type="compositionally biased region" description="Acidic residues" evidence="1">
    <location>
        <begin position="34"/>
        <end position="45"/>
    </location>
</feature>
<reference evidence="2 3" key="1">
    <citation type="submission" date="2018-11" db="EMBL/GenBank/DDBJ databases">
        <title>Sequencing the genomes of 1000 actinobacteria strains.</title>
        <authorList>
            <person name="Klenk H.-P."/>
        </authorList>
    </citation>
    <scope>NUCLEOTIDE SEQUENCE [LARGE SCALE GENOMIC DNA]</scope>
    <source>
        <strain evidence="2 3">DSM 44231</strain>
    </source>
</reference>
<organism evidence="2 3">
    <name type="scientific">Saccharothrix texasensis</name>
    <dbReference type="NCBI Taxonomy" id="103734"/>
    <lineage>
        <taxon>Bacteria</taxon>
        <taxon>Bacillati</taxon>
        <taxon>Actinomycetota</taxon>
        <taxon>Actinomycetes</taxon>
        <taxon>Pseudonocardiales</taxon>
        <taxon>Pseudonocardiaceae</taxon>
        <taxon>Saccharothrix</taxon>
    </lineage>
</organism>
<dbReference type="RefSeq" id="WP_148088734.1">
    <property type="nucleotide sequence ID" value="NZ_RJKM01000001.1"/>
</dbReference>